<accession>A0A2S5KMG9</accession>
<dbReference type="Pfam" id="PF02583">
    <property type="entry name" value="Trns_repr_metal"/>
    <property type="match status" value="1"/>
</dbReference>
<dbReference type="GO" id="GO:0046872">
    <property type="term" value="F:metal ion binding"/>
    <property type="evidence" value="ECO:0007669"/>
    <property type="project" value="InterPro"/>
</dbReference>
<gene>
    <name evidence="2" type="ORF">C4K68_17780</name>
</gene>
<name>A0A2S5KMG9_9PROT</name>
<reference evidence="2 3" key="1">
    <citation type="submission" date="2018-02" db="EMBL/GenBank/DDBJ databases">
        <title>novel marine gammaproteobacteria from coastal saline agro ecosystem.</title>
        <authorList>
            <person name="Krishnan R."/>
            <person name="Ramesh Kumar N."/>
        </authorList>
    </citation>
    <scope>NUCLEOTIDE SEQUENCE [LARGE SCALE GENOMIC DNA]</scope>
    <source>
        <strain evidence="2 3">228</strain>
    </source>
</reference>
<dbReference type="PANTHER" id="PTHR33677:SF3">
    <property type="entry name" value="COPPER-SENSING TRANSCRIPTIONAL REPRESSOR RICR"/>
    <property type="match status" value="1"/>
</dbReference>
<evidence type="ECO:0000313" key="3">
    <source>
        <dbReference type="Proteomes" id="UP000238196"/>
    </source>
</evidence>
<protein>
    <submittedName>
        <fullName evidence="2">Metal resistance protein</fullName>
    </submittedName>
</protein>
<sequence length="96" mass="10998">MTHATGAHPPLQESHPDIFKRLKRAEGHLRSIITMMQEQRSCADVVQQLHAVEKAVCQAKRTLIKDHVDHLLEHLVDGQGDQQEILAEFHQITRHL</sequence>
<dbReference type="AlphaFoldDB" id="A0A2S5KMG9"/>
<organism evidence="2 3">
    <name type="scientific">Proteobacteria bacterium 228</name>
    <dbReference type="NCBI Taxonomy" id="2083153"/>
    <lineage>
        <taxon>Bacteria</taxon>
        <taxon>Pseudomonadati</taxon>
        <taxon>Pseudomonadota</taxon>
    </lineage>
</organism>
<dbReference type="InterPro" id="IPR003735">
    <property type="entry name" value="Metal_Tscrpt_repr"/>
</dbReference>
<dbReference type="Gene3D" id="1.20.58.1000">
    <property type="entry name" value="Metal-sensitive repressor, helix protomer"/>
    <property type="match status" value="1"/>
</dbReference>
<comment type="caution">
    <text evidence="2">The sequence shown here is derived from an EMBL/GenBank/DDBJ whole genome shotgun (WGS) entry which is preliminary data.</text>
</comment>
<dbReference type="InterPro" id="IPR038390">
    <property type="entry name" value="Metal_Tscrpt_repr_sf"/>
</dbReference>
<evidence type="ECO:0000313" key="2">
    <source>
        <dbReference type="EMBL" id="PPC76024.1"/>
    </source>
</evidence>
<evidence type="ECO:0000256" key="1">
    <source>
        <dbReference type="ARBA" id="ARBA00005260"/>
    </source>
</evidence>
<dbReference type="GO" id="GO:0003677">
    <property type="term" value="F:DNA binding"/>
    <property type="evidence" value="ECO:0007669"/>
    <property type="project" value="InterPro"/>
</dbReference>
<dbReference type="Proteomes" id="UP000238196">
    <property type="component" value="Unassembled WGS sequence"/>
</dbReference>
<proteinExistence type="inferred from homology"/>
<comment type="similarity">
    <text evidence="1">Belongs to the FrmR/RcnR family.</text>
</comment>
<dbReference type="OrthoDB" id="9811244at2"/>
<dbReference type="PANTHER" id="PTHR33677">
    <property type="entry name" value="TRANSCRIPTIONAL REPRESSOR FRMR-RELATED"/>
    <property type="match status" value="1"/>
</dbReference>
<dbReference type="GO" id="GO:0045892">
    <property type="term" value="P:negative regulation of DNA-templated transcription"/>
    <property type="evidence" value="ECO:0007669"/>
    <property type="project" value="UniProtKB-ARBA"/>
</dbReference>
<dbReference type="EMBL" id="PRLP01000058">
    <property type="protein sequence ID" value="PPC76024.1"/>
    <property type="molecule type" value="Genomic_DNA"/>
</dbReference>